<sequence length="305" mass="34923">MECGTQGRRLRVLLWQLHPEVLGDPEYATDMVKAIQGFFPENWNSTQMRGTEWGAFKVVVQKGTSARLYYLAGLLKYAALWCEDGIDWENKLLLSSVAVDELPRVLMSGWALPAVTPFVVTREMVDCQVLCQTLYAKLLQIWWLWPFLHIQELMDVSEWLNGGCQRAGDLFLNGIFMTQEEMETLFGTDKGQVLQYASISCTACDIWTSFPEEARELQVLQVILVPGSPKCIISQLNADQKNDRPTNEAQQRASWVGDLATPLMDNEWARALTQVKEVSSNARFKLTQFYYVHKAYLMSQRLHRI</sequence>
<organism evidence="1 2">
    <name type="scientific">Pleurodeles waltl</name>
    <name type="common">Iberian ribbed newt</name>
    <dbReference type="NCBI Taxonomy" id="8319"/>
    <lineage>
        <taxon>Eukaryota</taxon>
        <taxon>Metazoa</taxon>
        <taxon>Chordata</taxon>
        <taxon>Craniata</taxon>
        <taxon>Vertebrata</taxon>
        <taxon>Euteleostomi</taxon>
        <taxon>Amphibia</taxon>
        <taxon>Batrachia</taxon>
        <taxon>Caudata</taxon>
        <taxon>Salamandroidea</taxon>
        <taxon>Salamandridae</taxon>
        <taxon>Pleurodelinae</taxon>
        <taxon>Pleurodeles</taxon>
    </lineage>
</organism>
<comment type="caution">
    <text evidence="1">The sequence shown here is derived from an EMBL/GenBank/DDBJ whole genome shotgun (WGS) entry which is preliminary data.</text>
</comment>
<evidence type="ECO:0000313" key="1">
    <source>
        <dbReference type="EMBL" id="KAJ1157361.1"/>
    </source>
</evidence>
<name>A0AAV7S088_PLEWA</name>
<evidence type="ECO:0000313" key="2">
    <source>
        <dbReference type="Proteomes" id="UP001066276"/>
    </source>
</evidence>
<keyword evidence="2" id="KW-1185">Reference proteome</keyword>
<dbReference type="Proteomes" id="UP001066276">
    <property type="component" value="Chromosome 5"/>
</dbReference>
<gene>
    <name evidence="1" type="ORF">NDU88_010074</name>
</gene>
<dbReference type="AlphaFoldDB" id="A0AAV7S088"/>
<accession>A0AAV7S088</accession>
<reference evidence="1" key="1">
    <citation type="journal article" date="2022" name="bioRxiv">
        <title>Sequencing and chromosome-scale assembly of the giantPleurodeles waltlgenome.</title>
        <authorList>
            <person name="Brown T."/>
            <person name="Elewa A."/>
            <person name="Iarovenko S."/>
            <person name="Subramanian E."/>
            <person name="Araus A.J."/>
            <person name="Petzold A."/>
            <person name="Susuki M."/>
            <person name="Suzuki K.-i.T."/>
            <person name="Hayashi T."/>
            <person name="Toyoda A."/>
            <person name="Oliveira C."/>
            <person name="Osipova E."/>
            <person name="Leigh N.D."/>
            <person name="Simon A."/>
            <person name="Yun M.H."/>
        </authorList>
    </citation>
    <scope>NUCLEOTIDE SEQUENCE</scope>
    <source>
        <strain evidence="1">20211129_DDA</strain>
        <tissue evidence="1">Liver</tissue>
    </source>
</reference>
<proteinExistence type="predicted"/>
<dbReference type="EMBL" id="JANPWB010000009">
    <property type="protein sequence ID" value="KAJ1157361.1"/>
    <property type="molecule type" value="Genomic_DNA"/>
</dbReference>
<protein>
    <submittedName>
        <fullName evidence="1">Uncharacterized protein</fullName>
    </submittedName>
</protein>